<gene>
    <name evidence="1" type="ORF">DR864_27205</name>
</gene>
<evidence type="ECO:0000313" key="1">
    <source>
        <dbReference type="EMBL" id="AXE21161.1"/>
    </source>
</evidence>
<dbReference type="Proteomes" id="UP000251993">
    <property type="component" value="Chromosome"/>
</dbReference>
<dbReference type="AlphaFoldDB" id="A0A344TR90"/>
<dbReference type="RefSeq" id="WP_114069922.1">
    <property type="nucleotide sequence ID" value="NZ_CP030850.1"/>
</dbReference>
<dbReference type="KEGG" id="run:DR864_27205"/>
<sequence>MLRKLIKRRAMFADMHQKDVPGGLRVCASFSIAYRKQDGSLSRKRRVGKSFKKVPGQSGFRTNIGHNHLLLLHDFDTNEDFNIHIDLIVEYNGMTVDHRV</sequence>
<evidence type="ECO:0000313" key="2">
    <source>
        <dbReference type="Proteomes" id="UP000251993"/>
    </source>
</evidence>
<organism evidence="1 2">
    <name type="scientific">Runella rosea</name>
    <dbReference type="NCBI Taxonomy" id="2259595"/>
    <lineage>
        <taxon>Bacteria</taxon>
        <taxon>Pseudomonadati</taxon>
        <taxon>Bacteroidota</taxon>
        <taxon>Cytophagia</taxon>
        <taxon>Cytophagales</taxon>
        <taxon>Spirosomataceae</taxon>
        <taxon>Runella</taxon>
    </lineage>
</organism>
<dbReference type="OrthoDB" id="964298at2"/>
<keyword evidence="2" id="KW-1185">Reference proteome</keyword>
<protein>
    <submittedName>
        <fullName evidence="1">Uncharacterized protein</fullName>
    </submittedName>
</protein>
<dbReference type="EMBL" id="CP030850">
    <property type="protein sequence ID" value="AXE21161.1"/>
    <property type="molecule type" value="Genomic_DNA"/>
</dbReference>
<reference evidence="1 2" key="1">
    <citation type="submission" date="2018-07" db="EMBL/GenBank/DDBJ databases">
        <title>Genome sequencing of Runella.</title>
        <authorList>
            <person name="Baek M.-G."/>
            <person name="Yi H."/>
        </authorList>
    </citation>
    <scope>NUCLEOTIDE SEQUENCE [LARGE SCALE GENOMIC DNA]</scope>
    <source>
        <strain evidence="1 2">HYN0085</strain>
    </source>
</reference>
<proteinExistence type="predicted"/>
<accession>A0A344TR90</accession>
<name>A0A344TR90_9BACT</name>